<dbReference type="AlphaFoldDB" id="A0A0P1E581"/>
<gene>
    <name evidence="2" type="ORF">RUM4293_02776</name>
</gene>
<proteinExistence type="predicted"/>
<dbReference type="EMBL" id="CYPS01000043">
    <property type="protein sequence ID" value="CUH43880.1"/>
    <property type="molecule type" value="Genomic_DNA"/>
</dbReference>
<name>A0A0P1E581_9RHOB</name>
<keyword evidence="3" id="KW-1185">Reference proteome</keyword>
<organism evidence="2 3">
    <name type="scientific">Ruegeria atlantica</name>
    <dbReference type="NCBI Taxonomy" id="81569"/>
    <lineage>
        <taxon>Bacteria</taxon>
        <taxon>Pseudomonadati</taxon>
        <taxon>Pseudomonadota</taxon>
        <taxon>Alphaproteobacteria</taxon>
        <taxon>Rhodobacterales</taxon>
        <taxon>Roseobacteraceae</taxon>
        <taxon>Ruegeria</taxon>
    </lineage>
</organism>
<dbReference type="InterPro" id="IPR029058">
    <property type="entry name" value="AB_hydrolase_fold"/>
</dbReference>
<dbReference type="SUPFAM" id="SSF53474">
    <property type="entry name" value="alpha/beta-Hydrolases"/>
    <property type="match status" value="1"/>
</dbReference>
<dbReference type="RefSeq" id="WP_058273888.1">
    <property type="nucleotide sequence ID" value="NZ_CYPS01000043.1"/>
</dbReference>
<feature type="region of interest" description="Disordered" evidence="1">
    <location>
        <begin position="1"/>
        <end position="22"/>
    </location>
</feature>
<sequence>MAEDLSKEQLKPEHPDRKTGYERILTDPAPPWFVELYPGGDGTGYFQKLERHSILFHQRYPKRLVVSFDNIANANDLSFAREPWGWKFFRDEGWSHMGVFVRTKAWYRDPEIISYFENKVAEGFFDRFDQVVFAGASMGGFGALTFSAHVPGAHVIAFNPQTTLDERLVPWETRYRFGRVQDWDLPMSDAAQTVQTAGKAYVFYDPFFDLDRQQVQRLQGDNVMLLKTWFSNHFAAPMLRKLDILKPVMLGAMDGSLDTVGYYKMMRARRRLPMYIRGIEAIGAERHPDLAAKARQRFRRLRRQAMAEKERDAS</sequence>
<evidence type="ECO:0000313" key="3">
    <source>
        <dbReference type="Proteomes" id="UP000050786"/>
    </source>
</evidence>
<reference evidence="3" key="1">
    <citation type="submission" date="2015-09" db="EMBL/GenBank/DDBJ databases">
        <authorList>
            <person name="Rodrigo-Torres L."/>
            <person name="Arahal D.R."/>
        </authorList>
    </citation>
    <scope>NUCLEOTIDE SEQUENCE [LARGE SCALE GENOMIC DNA]</scope>
    <source>
        <strain evidence="3">CECT 4293</strain>
    </source>
</reference>
<evidence type="ECO:0000313" key="2">
    <source>
        <dbReference type="EMBL" id="CUH43880.1"/>
    </source>
</evidence>
<evidence type="ECO:0000256" key="1">
    <source>
        <dbReference type="SAM" id="MobiDB-lite"/>
    </source>
</evidence>
<protein>
    <recommendedName>
        <fullName evidence="4">Phosphoadenosine phosphosulfate reductase</fullName>
    </recommendedName>
</protein>
<dbReference type="Proteomes" id="UP000050786">
    <property type="component" value="Unassembled WGS sequence"/>
</dbReference>
<accession>A0A0P1E581</accession>
<evidence type="ECO:0008006" key="4">
    <source>
        <dbReference type="Google" id="ProtNLM"/>
    </source>
</evidence>